<dbReference type="InterPro" id="IPR035940">
    <property type="entry name" value="CAP_sf"/>
</dbReference>
<dbReference type="Pfam" id="PF00188">
    <property type="entry name" value="CAP"/>
    <property type="match status" value="1"/>
</dbReference>
<gene>
    <name evidence="3" type="ORF">ODALV1_LOCUS11557</name>
</gene>
<evidence type="ECO:0000313" key="3">
    <source>
        <dbReference type="EMBL" id="CAL8103802.1"/>
    </source>
</evidence>
<comment type="caution">
    <text evidence="3">The sequence shown here is derived from an EMBL/GenBank/DDBJ whole genome shotgun (WGS) entry which is preliminary data.</text>
</comment>
<dbReference type="EMBL" id="CAXLJM020000035">
    <property type="protein sequence ID" value="CAL8103802.1"/>
    <property type="molecule type" value="Genomic_DNA"/>
</dbReference>
<dbReference type="Proteomes" id="UP001642540">
    <property type="component" value="Unassembled WGS sequence"/>
</dbReference>
<evidence type="ECO:0000256" key="1">
    <source>
        <dbReference type="SAM" id="SignalP"/>
    </source>
</evidence>
<feature type="signal peptide" evidence="1">
    <location>
        <begin position="1"/>
        <end position="21"/>
    </location>
</feature>
<dbReference type="InterPro" id="IPR014044">
    <property type="entry name" value="CAP_dom"/>
</dbReference>
<accession>A0ABP1QI59</accession>
<reference evidence="3 4" key="1">
    <citation type="submission" date="2024-08" db="EMBL/GenBank/DDBJ databases">
        <authorList>
            <person name="Cucini C."/>
            <person name="Frati F."/>
        </authorList>
    </citation>
    <scope>NUCLEOTIDE SEQUENCE [LARGE SCALE GENOMIC DNA]</scope>
</reference>
<dbReference type="Gene3D" id="3.40.33.10">
    <property type="entry name" value="CAP"/>
    <property type="match status" value="1"/>
</dbReference>
<organism evidence="3 4">
    <name type="scientific">Orchesella dallaii</name>
    <dbReference type="NCBI Taxonomy" id="48710"/>
    <lineage>
        <taxon>Eukaryota</taxon>
        <taxon>Metazoa</taxon>
        <taxon>Ecdysozoa</taxon>
        <taxon>Arthropoda</taxon>
        <taxon>Hexapoda</taxon>
        <taxon>Collembola</taxon>
        <taxon>Entomobryomorpha</taxon>
        <taxon>Entomobryoidea</taxon>
        <taxon>Orchesellidae</taxon>
        <taxon>Orchesellinae</taxon>
        <taxon>Orchesella</taxon>
    </lineage>
</organism>
<dbReference type="SUPFAM" id="SSF49695">
    <property type="entry name" value="gamma-Crystallin-like"/>
    <property type="match status" value="1"/>
</dbReference>
<keyword evidence="1" id="KW-0732">Signal</keyword>
<dbReference type="InterPro" id="IPR011024">
    <property type="entry name" value="G_crystallin-like"/>
</dbReference>
<evidence type="ECO:0000259" key="2">
    <source>
        <dbReference type="Pfam" id="PF00188"/>
    </source>
</evidence>
<dbReference type="Gene3D" id="2.60.20.10">
    <property type="entry name" value="Crystallins"/>
    <property type="match status" value="1"/>
</dbReference>
<name>A0ABP1QI59_9HEXA</name>
<evidence type="ECO:0000313" key="4">
    <source>
        <dbReference type="Proteomes" id="UP001642540"/>
    </source>
</evidence>
<sequence length="195" mass="21859">MVAHSIIFTVFFILSIPICNCRDGREEVIFFADPFYEGDRLFITLAPGCYSIDADWNNRISSVDTQGACIIGYEKANCKGSFVKLAPGVRGLGNLDRISFNNKLSSLSACPDDRVALSQARNIDLDGPEPEIWKFGVQEHNKYRRLHGVPDLIGDPMLHQTAQRHADYLVRNNKFAASDHQYGENLASSIKTDKY</sequence>
<feature type="domain" description="SCP" evidence="2">
    <location>
        <begin position="138"/>
        <end position="189"/>
    </location>
</feature>
<proteinExistence type="predicted"/>
<keyword evidence="4" id="KW-1185">Reference proteome</keyword>
<feature type="chain" id="PRO_5046497145" description="SCP domain-containing protein" evidence="1">
    <location>
        <begin position="22"/>
        <end position="195"/>
    </location>
</feature>
<dbReference type="SUPFAM" id="SSF55797">
    <property type="entry name" value="PR-1-like"/>
    <property type="match status" value="1"/>
</dbReference>
<protein>
    <recommendedName>
        <fullName evidence="2">SCP domain-containing protein</fullName>
    </recommendedName>
</protein>